<reference evidence="3" key="1">
    <citation type="submission" date="2017-02" db="EMBL/GenBank/DDBJ databases">
        <title>Delineation of Paenibacillus larvae strains originating from foulbrood outbreaks.</title>
        <authorList>
            <person name="Beims H."/>
            <person name="Bunk B."/>
            <person name="Sproeer C."/>
            <person name="Mohr K.I."/>
            <person name="Pradella S."/>
            <person name="Guenther G."/>
            <person name="Rohde M."/>
            <person name="von der Ohe W."/>
            <person name="Steinert M."/>
        </authorList>
    </citation>
    <scope>NUCLEOTIDE SEQUENCE [LARGE SCALE GENOMIC DNA]</scope>
    <source>
        <strain evidence="3">Eric_III</strain>
    </source>
</reference>
<feature type="transmembrane region" description="Helical" evidence="1">
    <location>
        <begin position="158"/>
        <end position="189"/>
    </location>
</feature>
<proteinExistence type="predicted"/>
<dbReference type="RefSeq" id="WP_077995341.1">
    <property type="nucleotide sequence ID" value="NZ_CP019655.1"/>
</dbReference>
<sequence>MIQLLKVEWAKAFWNKHFFGALFVGIAMSCIHIITSILPNLPVPLELSQLDTPYRLWMGIDGMNAMHFSFYFILPLLVAIPYSDTLWLGKKNGYMKVSIIRTTRRKYYTSKFVICFIMGFLVVMCTLIFDFMVAAALLPSALPPHPSFEAYYYLQTTHYFVGFFYTSPLLFIMMYIGIASLYGAIFSCFCFSLSFLVNNKFVILSGAFILMLFLYGIQVPDPFIPVQIIKAQTSIVISDIPLYWTVDGLVLLGLTIGLTIWGARKKDVLQ</sequence>
<dbReference type="STRING" id="147375.BXP28_05185"/>
<dbReference type="EMBL" id="CP019655">
    <property type="protein sequence ID" value="AVF26557.1"/>
    <property type="molecule type" value="Genomic_DNA"/>
</dbReference>
<feature type="transmembrane region" description="Helical" evidence="1">
    <location>
        <begin position="201"/>
        <end position="220"/>
    </location>
</feature>
<evidence type="ECO:0000313" key="2">
    <source>
        <dbReference type="EMBL" id="AVF26557.1"/>
    </source>
</evidence>
<dbReference type="GeneID" id="64219060"/>
<protein>
    <submittedName>
        <fullName evidence="2">Putative membrane protein</fullName>
    </submittedName>
</protein>
<keyword evidence="1" id="KW-1133">Transmembrane helix</keyword>
<evidence type="ECO:0000256" key="1">
    <source>
        <dbReference type="SAM" id="Phobius"/>
    </source>
</evidence>
<feature type="transmembrane region" description="Helical" evidence="1">
    <location>
        <begin position="240"/>
        <end position="263"/>
    </location>
</feature>
<feature type="transmembrane region" description="Helical" evidence="1">
    <location>
        <begin position="110"/>
        <end position="138"/>
    </location>
</feature>
<keyword evidence="1" id="KW-0472">Membrane</keyword>
<keyword evidence="1" id="KW-0812">Transmembrane</keyword>
<dbReference type="PROSITE" id="PS51257">
    <property type="entry name" value="PROKAR_LIPOPROTEIN"/>
    <property type="match status" value="1"/>
</dbReference>
<gene>
    <name evidence="2" type="ORF">ERICIII_02399</name>
</gene>
<name>A0A2L1UED6_9BACL</name>
<organism evidence="2 3">
    <name type="scientific">Paenibacillus larvae subsp. larvae</name>
    <dbReference type="NCBI Taxonomy" id="147375"/>
    <lineage>
        <taxon>Bacteria</taxon>
        <taxon>Bacillati</taxon>
        <taxon>Bacillota</taxon>
        <taxon>Bacilli</taxon>
        <taxon>Bacillales</taxon>
        <taxon>Paenibacillaceae</taxon>
        <taxon>Paenibacillus</taxon>
    </lineage>
</organism>
<feature type="transmembrane region" description="Helical" evidence="1">
    <location>
        <begin position="18"/>
        <end position="38"/>
    </location>
</feature>
<evidence type="ECO:0000313" key="3">
    <source>
        <dbReference type="Proteomes" id="UP000239833"/>
    </source>
</evidence>
<dbReference type="Proteomes" id="UP000239833">
    <property type="component" value="Chromosome"/>
</dbReference>
<accession>A0A2L1UED6</accession>
<feature type="transmembrane region" description="Helical" evidence="1">
    <location>
        <begin position="68"/>
        <end position="89"/>
    </location>
</feature>
<dbReference type="AlphaFoldDB" id="A0A2L1UED6"/>